<reference evidence="2 3" key="1">
    <citation type="journal article" date="2024" name="IMA Fungus">
        <title>Apiospora arundinis, a panoply of carbohydrate-active enzymes and secondary metabolites.</title>
        <authorList>
            <person name="Sorensen T."/>
            <person name="Petersen C."/>
            <person name="Muurmann A.T."/>
            <person name="Christiansen J.V."/>
            <person name="Brundto M.L."/>
            <person name="Overgaard C.K."/>
            <person name="Boysen A.T."/>
            <person name="Wollenberg R.D."/>
            <person name="Larsen T.O."/>
            <person name="Sorensen J.L."/>
            <person name="Nielsen K.L."/>
            <person name="Sondergaard T.E."/>
        </authorList>
    </citation>
    <scope>NUCLEOTIDE SEQUENCE [LARGE SCALE GENOMIC DNA]</scope>
    <source>
        <strain evidence="2 3">AAU 773</strain>
    </source>
</reference>
<evidence type="ECO:0000313" key="2">
    <source>
        <dbReference type="EMBL" id="KAK8851081.1"/>
    </source>
</evidence>
<keyword evidence="3" id="KW-1185">Reference proteome</keyword>
<evidence type="ECO:0008006" key="4">
    <source>
        <dbReference type="Google" id="ProtNLM"/>
    </source>
</evidence>
<gene>
    <name evidence="2" type="ORF">PGQ11_013560</name>
</gene>
<proteinExistence type="predicted"/>
<accession>A0ABR2HPQ2</accession>
<organism evidence="2 3">
    <name type="scientific">Apiospora arundinis</name>
    <dbReference type="NCBI Taxonomy" id="335852"/>
    <lineage>
        <taxon>Eukaryota</taxon>
        <taxon>Fungi</taxon>
        <taxon>Dikarya</taxon>
        <taxon>Ascomycota</taxon>
        <taxon>Pezizomycotina</taxon>
        <taxon>Sordariomycetes</taxon>
        <taxon>Xylariomycetidae</taxon>
        <taxon>Amphisphaeriales</taxon>
        <taxon>Apiosporaceae</taxon>
        <taxon>Apiospora</taxon>
    </lineage>
</organism>
<feature type="region of interest" description="Disordered" evidence="1">
    <location>
        <begin position="458"/>
        <end position="491"/>
    </location>
</feature>
<dbReference type="PANTHER" id="PTHR37540">
    <property type="entry name" value="TRANSCRIPTION FACTOR (ACR-2), PUTATIVE-RELATED-RELATED"/>
    <property type="match status" value="1"/>
</dbReference>
<sequence>MPELIWVSVGPYGKPRESDRKLIRSYCMRERNRRIGVGREKGQHARTGRGHAAIAPKPKHPAPDSQGREARHPPSGQTRPRKPPTGTEERIQGPPCHVQQPSALKAVSALFAYEIDGAALELLQRFLVAFNKTVTYRFNGAVSFEPHQTVNTAWLLEDEAYLHSVLLVASAMWQGSGNTFSSLQGNTQTGYYMTKTLASLQQGLSSSTTPATSSSSRRNVFLGDSRISVVATLAILSTNVGDMRALRAHIAGLVQMVRLRGGMRNILVQSPMLHAKIRRVDVLWSLYSGEAPLFLPTIGPYHNHQQCHPMPSYRPLPDNLSRQHDAVVNHSQSALMPLFGFTTFGPAFAPAVEEQQPSSGCPLKAVSSAAATNKCPVQRLVGSGDTRLLAVFGASRKISQQLNAALAAGRPLTEAEFAASAAEAQGALVALRGQCATIPAECLRLALLVLLTTTMGLPASSPTTSGDDNNAETNETKNQQPSSPSPPQRYPDLARKFEACIRSLEISRPPSSSSSLPVEEETTAAAIHKNGTPDEEEEEDQDQDQAEFEADFMLWLLLVGAVSLYGVHRAWLRDLWRCHVLPRGLTRWEQVARRLRRRWVWMDAVHDRLGRHAFEVMSFGQAGDEVDEEVQHSEVVDGPKNILWASGWAICPFRL</sequence>
<evidence type="ECO:0000256" key="1">
    <source>
        <dbReference type="SAM" id="MobiDB-lite"/>
    </source>
</evidence>
<evidence type="ECO:0000313" key="3">
    <source>
        <dbReference type="Proteomes" id="UP001390339"/>
    </source>
</evidence>
<protein>
    <recommendedName>
        <fullName evidence="4">Transcription factor domain-containing protein</fullName>
    </recommendedName>
</protein>
<dbReference type="Proteomes" id="UP001390339">
    <property type="component" value="Unassembled WGS sequence"/>
</dbReference>
<feature type="compositionally biased region" description="Polar residues" evidence="1">
    <location>
        <begin position="460"/>
        <end position="478"/>
    </location>
</feature>
<comment type="caution">
    <text evidence="2">The sequence shown here is derived from an EMBL/GenBank/DDBJ whole genome shotgun (WGS) entry which is preliminary data.</text>
</comment>
<name>A0ABR2HPQ2_9PEZI</name>
<dbReference type="PANTHER" id="PTHR37540:SF5">
    <property type="entry name" value="TRANSCRIPTION FACTOR DOMAIN-CONTAINING PROTEIN"/>
    <property type="match status" value="1"/>
</dbReference>
<feature type="region of interest" description="Disordered" evidence="1">
    <location>
        <begin position="34"/>
        <end position="98"/>
    </location>
</feature>
<dbReference type="EMBL" id="JAPCWZ010000009">
    <property type="protein sequence ID" value="KAK8851081.1"/>
    <property type="molecule type" value="Genomic_DNA"/>
</dbReference>